<gene>
    <name evidence="1" type="ORF">CW354_08070</name>
</gene>
<dbReference type="CDD" id="cd20694">
    <property type="entry name" value="CdiI_Ct-like"/>
    <property type="match status" value="1"/>
</dbReference>
<accession>A0A2S7K6V7</accession>
<evidence type="ECO:0000313" key="1">
    <source>
        <dbReference type="EMBL" id="PQA88250.1"/>
    </source>
</evidence>
<evidence type="ECO:0000313" key="2">
    <source>
        <dbReference type="Proteomes" id="UP000239504"/>
    </source>
</evidence>
<proteinExistence type="predicted"/>
<dbReference type="RefSeq" id="WP_104829495.1">
    <property type="nucleotide sequence ID" value="NZ_PJCH01000005.1"/>
</dbReference>
<organism evidence="1 2">
    <name type="scientific">Hyphococcus luteus</name>
    <dbReference type="NCBI Taxonomy" id="2058213"/>
    <lineage>
        <taxon>Bacteria</taxon>
        <taxon>Pseudomonadati</taxon>
        <taxon>Pseudomonadota</taxon>
        <taxon>Alphaproteobacteria</taxon>
        <taxon>Parvularculales</taxon>
        <taxon>Parvularculaceae</taxon>
        <taxon>Hyphococcus</taxon>
    </lineage>
</organism>
<reference evidence="1 2" key="1">
    <citation type="submission" date="2017-12" db="EMBL/GenBank/DDBJ databases">
        <authorList>
            <person name="Hurst M.R.H."/>
        </authorList>
    </citation>
    <scope>NUCLEOTIDE SEQUENCE [LARGE SCALE GENOMIC DNA]</scope>
    <source>
        <strain evidence="1 2">SY-3-19</strain>
    </source>
</reference>
<protein>
    <recommendedName>
        <fullName evidence="3">HEAT repeat domain-containing protein</fullName>
    </recommendedName>
</protein>
<sequence length="116" mass="12771">MTDQDQTKDDDDTPLEYLAMLPIDFSMNPPEDVNVESVCIALSTHPDVFVRGNAMIGFGHLARVTGKLNKVKVEPILEAALHDKETSVCGKADDAMDDIENCLGWKFNRAELPPLA</sequence>
<dbReference type="EMBL" id="PJCH01000005">
    <property type="protein sequence ID" value="PQA88250.1"/>
    <property type="molecule type" value="Genomic_DNA"/>
</dbReference>
<name>A0A2S7K6V7_9PROT</name>
<dbReference type="OrthoDB" id="1456570at2"/>
<dbReference type="AlphaFoldDB" id="A0A2S7K6V7"/>
<evidence type="ECO:0008006" key="3">
    <source>
        <dbReference type="Google" id="ProtNLM"/>
    </source>
</evidence>
<keyword evidence="2" id="KW-1185">Reference proteome</keyword>
<comment type="caution">
    <text evidence="1">The sequence shown here is derived from an EMBL/GenBank/DDBJ whole genome shotgun (WGS) entry which is preliminary data.</text>
</comment>
<dbReference type="InterPro" id="IPR049796">
    <property type="entry name" value="CdiI_Ct-like"/>
</dbReference>
<dbReference type="Proteomes" id="UP000239504">
    <property type="component" value="Unassembled WGS sequence"/>
</dbReference>